<sequence length="58" mass="6572">MNLVATIFFFSLWIAVILGQTGYLSPGQFLNVAGTIMPFLSLALHWDDRPEIDLKLEF</sequence>
<comment type="caution">
    <text evidence="2">The sequence shown here is derived from an EMBL/GenBank/DDBJ whole genome shotgun (WGS) entry which is preliminary data.</text>
</comment>
<dbReference type="EMBL" id="JBFXLS010000011">
    <property type="protein sequence ID" value="KAL2830826.1"/>
    <property type="molecule type" value="Genomic_DNA"/>
</dbReference>
<evidence type="ECO:0000256" key="1">
    <source>
        <dbReference type="SAM" id="SignalP"/>
    </source>
</evidence>
<accession>A0ABR4ISS1</accession>
<name>A0ABR4ISS1_9EURO</name>
<keyword evidence="1" id="KW-0732">Signal</keyword>
<reference evidence="2 3" key="1">
    <citation type="submission" date="2024-07" db="EMBL/GenBank/DDBJ databases">
        <title>Section-level genome sequencing and comparative genomics of Aspergillus sections Usti and Cavernicolus.</title>
        <authorList>
            <consortium name="Lawrence Berkeley National Laboratory"/>
            <person name="Nybo J.L."/>
            <person name="Vesth T.C."/>
            <person name="Theobald S."/>
            <person name="Frisvad J.C."/>
            <person name="Larsen T.O."/>
            <person name="Kjaerboelling I."/>
            <person name="Rothschild-Mancinelli K."/>
            <person name="Lyhne E.K."/>
            <person name="Kogle M.E."/>
            <person name="Barry K."/>
            <person name="Clum A."/>
            <person name="Na H."/>
            <person name="Ledsgaard L."/>
            <person name="Lin J."/>
            <person name="Lipzen A."/>
            <person name="Kuo A."/>
            <person name="Riley R."/>
            <person name="Mondo S."/>
            <person name="LaButti K."/>
            <person name="Haridas S."/>
            <person name="Pangalinan J."/>
            <person name="Salamov A.A."/>
            <person name="Simmons B.A."/>
            <person name="Magnuson J.K."/>
            <person name="Chen J."/>
            <person name="Drula E."/>
            <person name="Henrissat B."/>
            <person name="Wiebenga A."/>
            <person name="Lubbers R.J."/>
            <person name="Gomes A.C."/>
            <person name="Makela M.R."/>
            <person name="Stajich J."/>
            <person name="Grigoriev I.V."/>
            <person name="Mortensen U.H."/>
            <person name="De vries R.P."/>
            <person name="Baker S.E."/>
            <person name="Andersen M.R."/>
        </authorList>
    </citation>
    <scope>NUCLEOTIDE SEQUENCE [LARGE SCALE GENOMIC DNA]</scope>
    <source>
        <strain evidence="2 3">CBS 600.67</strain>
    </source>
</reference>
<proteinExistence type="predicted"/>
<feature type="chain" id="PRO_5046894787" evidence="1">
    <location>
        <begin position="20"/>
        <end position="58"/>
    </location>
</feature>
<gene>
    <name evidence="2" type="ORF">BDW59DRAFT_140867</name>
</gene>
<protein>
    <submittedName>
        <fullName evidence="2">Uncharacterized protein</fullName>
    </submittedName>
</protein>
<feature type="signal peptide" evidence="1">
    <location>
        <begin position="1"/>
        <end position="19"/>
    </location>
</feature>
<organism evidence="2 3">
    <name type="scientific">Aspergillus cavernicola</name>
    <dbReference type="NCBI Taxonomy" id="176166"/>
    <lineage>
        <taxon>Eukaryota</taxon>
        <taxon>Fungi</taxon>
        <taxon>Dikarya</taxon>
        <taxon>Ascomycota</taxon>
        <taxon>Pezizomycotina</taxon>
        <taxon>Eurotiomycetes</taxon>
        <taxon>Eurotiomycetidae</taxon>
        <taxon>Eurotiales</taxon>
        <taxon>Aspergillaceae</taxon>
        <taxon>Aspergillus</taxon>
        <taxon>Aspergillus subgen. Nidulantes</taxon>
    </lineage>
</organism>
<evidence type="ECO:0000313" key="2">
    <source>
        <dbReference type="EMBL" id="KAL2830826.1"/>
    </source>
</evidence>
<dbReference type="Proteomes" id="UP001610335">
    <property type="component" value="Unassembled WGS sequence"/>
</dbReference>
<keyword evidence="3" id="KW-1185">Reference proteome</keyword>
<evidence type="ECO:0000313" key="3">
    <source>
        <dbReference type="Proteomes" id="UP001610335"/>
    </source>
</evidence>